<gene>
    <name evidence="5" type="ORF">AUCHE_09_00720</name>
</gene>
<dbReference type="SUPFAM" id="SSF52540">
    <property type="entry name" value="P-loop containing nucleoside triphosphate hydrolases"/>
    <property type="match status" value="1"/>
</dbReference>
<dbReference type="eggNOG" id="COG1120">
    <property type="taxonomic scope" value="Bacteria"/>
</dbReference>
<dbReference type="FunFam" id="3.40.50.300:FF:000134">
    <property type="entry name" value="Iron-enterobactin ABC transporter ATP-binding protein"/>
    <property type="match status" value="1"/>
</dbReference>
<keyword evidence="1" id="KW-0813">Transport</keyword>
<dbReference type="GO" id="GO:0016887">
    <property type="term" value="F:ATP hydrolysis activity"/>
    <property type="evidence" value="ECO:0007669"/>
    <property type="project" value="InterPro"/>
</dbReference>
<dbReference type="Pfam" id="PF00005">
    <property type="entry name" value="ABC_tran"/>
    <property type="match status" value="1"/>
</dbReference>
<keyword evidence="3 5" id="KW-0067">ATP-binding</keyword>
<dbReference type="InterPro" id="IPR027417">
    <property type="entry name" value="P-loop_NTPase"/>
</dbReference>
<dbReference type="OrthoDB" id="5296765at2"/>
<name>K6W9E1_9MICO</name>
<dbReference type="InterPro" id="IPR003593">
    <property type="entry name" value="AAA+_ATPase"/>
</dbReference>
<dbReference type="PROSITE" id="PS50893">
    <property type="entry name" value="ABC_TRANSPORTER_2"/>
    <property type="match status" value="1"/>
</dbReference>
<comment type="caution">
    <text evidence="5">The sequence shown here is derived from an EMBL/GenBank/DDBJ whole genome shotgun (WGS) entry which is preliminary data.</text>
</comment>
<evidence type="ECO:0000256" key="1">
    <source>
        <dbReference type="ARBA" id="ARBA00022448"/>
    </source>
</evidence>
<dbReference type="InterPro" id="IPR017871">
    <property type="entry name" value="ABC_transporter-like_CS"/>
</dbReference>
<evidence type="ECO:0000313" key="5">
    <source>
        <dbReference type="EMBL" id="GAB78467.1"/>
    </source>
</evidence>
<keyword evidence="6" id="KW-1185">Reference proteome</keyword>
<organism evidence="5 6">
    <name type="scientific">Austwickia chelonae NBRC 105200</name>
    <dbReference type="NCBI Taxonomy" id="1184607"/>
    <lineage>
        <taxon>Bacteria</taxon>
        <taxon>Bacillati</taxon>
        <taxon>Actinomycetota</taxon>
        <taxon>Actinomycetes</taxon>
        <taxon>Micrococcales</taxon>
        <taxon>Dermatophilaceae</taxon>
        <taxon>Austwickia</taxon>
    </lineage>
</organism>
<reference evidence="5 6" key="1">
    <citation type="submission" date="2012-08" db="EMBL/GenBank/DDBJ databases">
        <title>Whole genome shotgun sequence of Austwickia chelonae NBRC 105200.</title>
        <authorList>
            <person name="Yoshida I."/>
            <person name="Hosoyama A."/>
            <person name="Tsuchikane K."/>
            <person name="Katsumata H."/>
            <person name="Ando Y."/>
            <person name="Ohji S."/>
            <person name="Hamada M."/>
            <person name="Tamura T."/>
            <person name="Yamazoe A."/>
            <person name="Yamazaki S."/>
            <person name="Fujita N."/>
        </authorList>
    </citation>
    <scope>NUCLEOTIDE SEQUENCE [LARGE SCALE GENOMIC DNA]</scope>
    <source>
        <strain evidence="5 6">NBRC 105200</strain>
    </source>
</reference>
<dbReference type="Proteomes" id="UP000008495">
    <property type="component" value="Unassembled WGS sequence"/>
</dbReference>
<dbReference type="EMBL" id="BAGZ01000009">
    <property type="protein sequence ID" value="GAB78467.1"/>
    <property type="molecule type" value="Genomic_DNA"/>
</dbReference>
<dbReference type="CDD" id="cd03214">
    <property type="entry name" value="ABC_Iron-Siderophores_B12_Hemin"/>
    <property type="match status" value="1"/>
</dbReference>
<evidence type="ECO:0000256" key="3">
    <source>
        <dbReference type="ARBA" id="ARBA00022840"/>
    </source>
</evidence>
<dbReference type="PANTHER" id="PTHR42794">
    <property type="entry name" value="HEMIN IMPORT ATP-BINDING PROTEIN HMUV"/>
    <property type="match status" value="1"/>
</dbReference>
<dbReference type="SMART" id="SM00382">
    <property type="entry name" value="AAA"/>
    <property type="match status" value="1"/>
</dbReference>
<protein>
    <submittedName>
        <fullName evidence="5">Putative ABC transporter ATP-binding protein</fullName>
    </submittedName>
</protein>
<proteinExistence type="predicted"/>
<keyword evidence="2" id="KW-0547">Nucleotide-binding</keyword>
<evidence type="ECO:0000256" key="2">
    <source>
        <dbReference type="ARBA" id="ARBA00022741"/>
    </source>
</evidence>
<accession>K6W9E1</accession>
<dbReference type="InterPro" id="IPR003439">
    <property type="entry name" value="ABC_transporter-like_ATP-bd"/>
</dbReference>
<dbReference type="PROSITE" id="PS00211">
    <property type="entry name" value="ABC_TRANSPORTER_1"/>
    <property type="match status" value="1"/>
</dbReference>
<evidence type="ECO:0000313" key="6">
    <source>
        <dbReference type="Proteomes" id="UP000008495"/>
    </source>
</evidence>
<dbReference type="STRING" id="100225.SAMN05421595_2737"/>
<dbReference type="AlphaFoldDB" id="K6W9E1"/>
<dbReference type="RefSeq" id="WP_006503222.1">
    <property type="nucleotide sequence ID" value="NZ_BAGZ01000009.1"/>
</dbReference>
<sequence length="259" mass="27813">MRVRAEGVSCAIGGRQIVQDVHLEAPSGACVGVIGPNGSGKTTLLRCLCRLTAPTSGRVLYGDHPLAEMSVPQVARTVAVVAQHNQYAFDVTVRDLVLLGRAPYKRLMERDTAADHEIVRQALSSVGLEAFADREYSSLSGGEQQRVVVARAIAQQTPCLLLDEPTNHLDVHQQWEILEVVRSLPATTVAVFHDLNLASHFCDLVYVLDAGRVVASGPTAEVLTAELIRRVFRVEAEILYDGVGAPVIAYRGVAVGAVG</sequence>
<dbReference type="GO" id="GO:0005524">
    <property type="term" value="F:ATP binding"/>
    <property type="evidence" value="ECO:0007669"/>
    <property type="project" value="UniProtKB-KW"/>
</dbReference>
<dbReference type="Gene3D" id="3.40.50.300">
    <property type="entry name" value="P-loop containing nucleotide triphosphate hydrolases"/>
    <property type="match status" value="1"/>
</dbReference>
<dbReference type="PANTHER" id="PTHR42794:SF2">
    <property type="entry name" value="ABC TRANSPORTER ATP-BINDING PROTEIN"/>
    <property type="match status" value="1"/>
</dbReference>
<evidence type="ECO:0000259" key="4">
    <source>
        <dbReference type="PROSITE" id="PS50893"/>
    </source>
</evidence>
<feature type="domain" description="ABC transporter" evidence="4">
    <location>
        <begin position="3"/>
        <end position="235"/>
    </location>
</feature>